<dbReference type="GO" id="GO:0061723">
    <property type="term" value="P:glycophagy"/>
    <property type="evidence" value="ECO:0007669"/>
    <property type="project" value="TreeGrafter"/>
</dbReference>
<reference evidence="13" key="1">
    <citation type="submission" date="2014-03" db="EMBL/GenBank/DDBJ databases">
        <authorList>
            <person name="Casaregola S."/>
        </authorList>
    </citation>
    <scope>NUCLEOTIDE SEQUENCE [LARGE SCALE GENOMIC DNA]</scope>
    <source>
        <strain evidence="13">CLIB 918</strain>
    </source>
</reference>
<dbReference type="Pfam" id="PF03987">
    <property type="entry name" value="Autophagy_act_C"/>
    <property type="match status" value="1"/>
</dbReference>
<evidence type="ECO:0000256" key="11">
    <source>
        <dbReference type="ARBA" id="ARBA00033139"/>
    </source>
</evidence>
<dbReference type="GO" id="GO:0005829">
    <property type="term" value="C:cytosol"/>
    <property type="evidence" value="ECO:0007669"/>
    <property type="project" value="TreeGrafter"/>
</dbReference>
<keyword evidence="7" id="KW-0653">Protein transport</keyword>
<dbReference type="GO" id="GO:0044804">
    <property type="term" value="P:nucleophagy"/>
    <property type="evidence" value="ECO:0007669"/>
    <property type="project" value="TreeGrafter"/>
</dbReference>
<evidence type="ECO:0000256" key="3">
    <source>
        <dbReference type="ARBA" id="ARBA00018067"/>
    </source>
</evidence>
<evidence type="ECO:0000256" key="10">
    <source>
        <dbReference type="ARBA" id="ARBA00032144"/>
    </source>
</evidence>
<dbReference type="PANTHER" id="PTHR12866:SF2">
    <property type="entry name" value="UBIQUITIN-LIKE-CONJUGATING ENZYME ATG3"/>
    <property type="match status" value="1"/>
</dbReference>
<proteinExistence type="inferred from homology"/>
<organism evidence="13 14">
    <name type="scientific">Geotrichum candidum</name>
    <name type="common">Oospora lactis</name>
    <name type="synonym">Dipodascus geotrichum</name>
    <dbReference type="NCBI Taxonomy" id="1173061"/>
    <lineage>
        <taxon>Eukaryota</taxon>
        <taxon>Fungi</taxon>
        <taxon>Dikarya</taxon>
        <taxon>Ascomycota</taxon>
        <taxon>Saccharomycotina</taxon>
        <taxon>Dipodascomycetes</taxon>
        <taxon>Dipodascales</taxon>
        <taxon>Dipodascaceae</taxon>
        <taxon>Geotrichum</taxon>
    </lineage>
</organism>
<dbReference type="GO" id="GO:0019776">
    <property type="term" value="F:Atg8-family ligase activity"/>
    <property type="evidence" value="ECO:0007669"/>
    <property type="project" value="TreeGrafter"/>
</dbReference>
<dbReference type="Proteomes" id="UP000242525">
    <property type="component" value="Unassembled WGS sequence"/>
</dbReference>
<evidence type="ECO:0000256" key="6">
    <source>
        <dbReference type="ARBA" id="ARBA00022786"/>
    </source>
</evidence>
<protein>
    <recommendedName>
        <fullName evidence="3">Autophagy-related protein 3</fullName>
    </recommendedName>
    <alternativeName>
        <fullName evidence="10 11">Autophagy-related E2-like conjugation enzyme ATG3</fullName>
    </alternativeName>
</protein>
<evidence type="ECO:0000313" key="13">
    <source>
        <dbReference type="EMBL" id="CDO57435.1"/>
    </source>
</evidence>
<dbReference type="Gene3D" id="3.30.1460.50">
    <property type="match status" value="1"/>
</dbReference>
<feature type="region of interest" description="Disordered" evidence="12">
    <location>
        <begin position="89"/>
        <end position="120"/>
    </location>
</feature>
<feature type="compositionally biased region" description="Polar residues" evidence="12">
    <location>
        <begin position="98"/>
        <end position="120"/>
    </location>
</feature>
<evidence type="ECO:0000256" key="12">
    <source>
        <dbReference type="SAM" id="MobiDB-lite"/>
    </source>
</evidence>
<dbReference type="OrthoDB" id="1584384at2759"/>
<comment type="subcellular location">
    <subcellularLocation>
        <location evidence="1">Cytoplasm</location>
    </subcellularLocation>
</comment>
<keyword evidence="14" id="KW-1185">Reference proteome</keyword>
<sequence>MFRSTLSSLREYITPVSHVSTFTKTGEITPEEFVEAGDYLVYKFPTWSWSSAPPSKQKSFLPKDKQFLVTKHVPSHSRAADFEAIDSRMQETEEDDGWTSTAFTTNTDKAASGPANPSETAIATNEPEEIIDIDLMDDSLEDEDDANIFNPSATSAHTTSPVRTYNLYISYSTSYRVPKFYLSGFNGQGSPLTPEEMFEDIMADYRNKTATIEKAPFEEDLTLVSIHPCRHASVMKTFLSKAENRVPREDETGAAKNENGDDWEEIKASDSQQGIRVDQYLVVFLKFIASVTPGIEHDNTMSVL</sequence>
<keyword evidence="4" id="KW-0813">Transport</keyword>
<evidence type="ECO:0000256" key="2">
    <source>
        <dbReference type="ARBA" id="ARBA00007683"/>
    </source>
</evidence>
<evidence type="ECO:0000256" key="9">
    <source>
        <dbReference type="ARBA" id="ARBA00025674"/>
    </source>
</evidence>
<dbReference type="STRING" id="1173061.A0A0J9XIN4"/>
<dbReference type="GO" id="GO:0000422">
    <property type="term" value="P:autophagy of mitochondrion"/>
    <property type="evidence" value="ECO:0007669"/>
    <property type="project" value="TreeGrafter"/>
</dbReference>
<evidence type="ECO:0000313" key="14">
    <source>
        <dbReference type="Proteomes" id="UP000242525"/>
    </source>
</evidence>
<dbReference type="PANTHER" id="PTHR12866">
    <property type="entry name" value="UBIQUITIN-LIKE-CONJUGATING ENZYME ATG3"/>
    <property type="match status" value="1"/>
</dbReference>
<evidence type="ECO:0000256" key="8">
    <source>
        <dbReference type="ARBA" id="ARBA00023006"/>
    </source>
</evidence>
<dbReference type="GO" id="GO:0015031">
    <property type="term" value="P:protein transport"/>
    <property type="evidence" value="ECO:0007669"/>
    <property type="project" value="UniProtKB-KW"/>
</dbReference>
<keyword evidence="6" id="KW-0833">Ubl conjugation pathway</keyword>
<gene>
    <name evidence="13" type="ORF">BN980_GECA21s01187g</name>
</gene>
<evidence type="ECO:0000256" key="1">
    <source>
        <dbReference type="ARBA" id="ARBA00004496"/>
    </source>
</evidence>
<evidence type="ECO:0000256" key="7">
    <source>
        <dbReference type="ARBA" id="ARBA00022927"/>
    </source>
</evidence>
<dbReference type="AlphaFoldDB" id="A0A0J9XIN4"/>
<comment type="function">
    <text evidence="9">E2 conjugating enzyme required for the cytoplasm to vacuole transport (Cvt) and autophagy. Required for selective autophagic degradation of the nucleus (nucleophagy) as well as for mitophagy which contributes to regulate mitochondrial quantity and quality by eliminating the mitochondria to a basal level to fulfill cellular energy requirements and preventing excess ROS production. Responsible for the E2-like covalent binding of phosphatidylethanolamine to the C-terminal Gly of ATG8. The ATG12-ATG5 conjugate plays a role of an E3 and promotes the transfer of ATG8 from ATG3 to phosphatidylethanolamine (PE). This step is required for the membrane association of ATG8. The formation of the ATG8-phosphatidylethanolamine conjugate is essential for autophagy and for the cytoplasm to vacuole transport (Cvt). The ATG8-PE conjugate mediates tethering between adjacent membranes and stimulates membrane hemifusion, leading to expansion of the autophagosomal membrane during autophagy.</text>
</comment>
<dbReference type="InterPro" id="IPR007135">
    <property type="entry name" value="Atg3/Atg10"/>
</dbReference>
<dbReference type="GO" id="GO:0000407">
    <property type="term" value="C:phagophore assembly site"/>
    <property type="evidence" value="ECO:0007669"/>
    <property type="project" value="TreeGrafter"/>
</dbReference>
<accession>A0A0J9XIN4</accession>
<comment type="caution">
    <text evidence="13">The sequence shown here is derived from an EMBL/GenBank/DDBJ whole genome shotgun (WGS) entry which is preliminary data.</text>
</comment>
<comment type="similarity">
    <text evidence="2">Belongs to the ATG3 family.</text>
</comment>
<name>A0A0J9XIN4_GEOCN</name>
<keyword evidence="5" id="KW-0963">Cytoplasm</keyword>
<dbReference type="GO" id="GO:0000045">
    <property type="term" value="P:autophagosome assembly"/>
    <property type="evidence" value="ECO:0007669"/>
    <property type="project" value="TreeGrafter"/>
</dbReference>
<keyword evidence="8" id="KW-0072">Autophagy</keyword>
<evidence type="ECO:0000256" key="4">
    <source>
        <dbReference type="ARBA" id="ARBA00022448"/>
    </source>
</evidence>
<dbReference type="EMBL" id="CCBN010000021">
    <property type="protein sequence ID" value="CDO57435.1"/>
    <property type="molecule type" value="Genomic_DNA"/>
</dbReference>
<evidence type="ECO:0000256" key="5">
    <source>
        <dbReference type="ARBA" id="ARBA00022490"/>
    </source>
</evidence>